<dbReference type="RefSeq" id="WP_267537095.1">
    <property type="nucleotide sequence ID" value="NZ_JAPNKA010000001.1"/>
</dbReference>
<evidence type="ECO:0000313" key="1">
    <source>
        <dbReference type="EMBL" id="MCY1078308.1"/>
    </source>
</evidence>
<name>A0ABT4A9I4_9BACT</name>
<reference evidence="1 2" key="1">
    <citation type="submission" date="2022-11" db="EMBL/GenBank/DDBJ databases">
        <title>Minimal conservation of predation-associated metabolite biosynthetic gene clusters underscores biosynthetic potential of Myxococcota including descriptions for ten novel species: Archangium lansinium sp. nov., Myxococcus landrumus sp. nov., Nannocystis bai.</title>
        <authorList>
            <person name="Ahearne A."/>
            <person name="Stevens C."/>
            <person name="Phillips K."/>
        </authorList>
    </citation>
    <scope>NUCLEOTIDE SEQUENCE [LARGE SCALE GENOMIC DNA]</scope>
    <source>
        <strain evidence="1 2">MIWBW</strain>
    </source>
</reference>
<evidence type="ECO:0008006" key="3">
    <source>
        <dbReference type="Google" id="ProtNLM"/>
    </source>
</evidence>
<sequence length="390" mass="42831">MRQGLLFLLVVVCLVAARAEAFPWMIRHGYASCATCHHDPSGGALLTPYGRAQSELLLAARYGEQKEGEEVRPTTAFLLGAVTLPDWLNLGLSFRGGGLVTRAGDDTDVRPLQMVSDLRANIAVGPVRAGGSVGFVARGARFAALTNFEENNVVSREHWLGLANEDQTLLLRAGRMTLPFGLRTVEHTLWARQLTRTDHNEQQQHGVALAYNIEGLRTEVMAILGNFQLHPDLYRERGYSGYVEWAPFTRAAFGVSSLLTHARYDVVTKRPSFLRQAHGVFARVAPVKPLVFLLEADVLLDRPEGGPLASGYTGLLQVDYELKQGFHLLATAEVLQRPGVHVTALGGWLSFDYFILPQLEVRLDAILSHPGQSAPEPNVLSLLGQLRLSL</sequence>
<gene>
    <name evidence="1" type="ORF">OV287_27905</name>
</gene>
<proteinExistence type="predicted"/>
<accession>A0ABT4A9I4</accession>
<keyword evidence="2" id="KW-1185">Reference proteome</keyword>
<dbReference type="EMBL" id="JAPNKA010000001">
    <property type="protein sequence ID" value="MCY1078308.1"/>
    <property type="molecule type" value="Genomic_DNA"/>
</dbReference>
<protein>
    <recommendedName>
        <fullName evidence="3">Cytochrome c domain-containing protein</fullName>
    </recommendedName>
</protein>
<organism evidence="1 2">
    <name type="scientific">Archangium lansingense</name>
    <dbReference type="NCBI Taxonomy" id="2995310"/>
    <lineage>
        <taxon>Bacteria</taxon>
        <taxon>Pseudomonadati</taxon>
        <taxon>Myxococcota</taxon>
        <taxon>Myxococcia</taxon>
        <taxon>Myxococcales</taxon>
        <taxon>Cystobacterineae</taxon>
        <taxon>Archangiaceae</taxon>
        <taxon>Archangium</taxon>
    </lineage>
</organism>
<evidence type="ECO:0000313" key="2">
    <source>
        <dbReference type="Proteomes" id="UP001207654"/>
    </source>
</evidence>
<dbReference type="Proteomes" id="UP001207654">
    <property type="component" value="Unassembled WGS sequence"/>
</dbReference>
<comment type="caution">
    <text evidence="1">The sequence shown here is derived from an EMBL/GenBank/DDBJ whole genome shotgun (WGS) entry which is preliminary data.</text>
</comment>